<evidence type="ECO:0000313" key="1">
    <source>
        <dbReference type="EMBL" id="DAE00360.1"/>
    </source>
</evidence>
<name>A0A8S5P147_9CAUD</name>
<protein>
    <submittedName>
        <fullName evidence="1">Uncharacterized protein</fullName>
    </submittedName>
</protein>
<dbReference type="EMBL" id="BK015301">
    <property type="protein sequence ID" value="DAE00360.1"/>
    <property type="molecule type" value="Genomic_DNA"/>
</dbReference>
<proteinExistence type="predicted"/>
<sequence>MANLKQVFTQIGADIKGLKAGQAKVGDLTTLNTTDKTTLVAAVNEALAAAKAGGTEDTTDYLAAYTTARDN</sequence>
<accession>A0A8S5P147</accession>
<organism evidence="1">
    <name type="scientific">Myoviridae sp. ctLnO19</name>
    <dbReference type="NCBI Taxonomy" id="2825085"/>
    <lineage>
        <taxon>Viruses</taxon>
        <taxon>Duplodnaviria</taxon>
        <taxon>Heunggongvirae</taxon>
        <taxon>Uroviricota</taxon>
        <taxon>Caudoviricetes</taxon>
    </lineage>
</organism>
<reference evidence="1" key="1">
    <citation type="journal article" date="2021" name="Proc. Natl. Acad. Sci. U.S.A.">
        <title>A Catalog of Tens of Thousands of Viruses from Human Metagenomes Reveals Hidden Associations with Chronic Diseases.</title>
        <authorList>
            <person name="Tisza M.J."/>
            <person name="Buck C.B."/>
        </authorList>
    </citation>
    <scope>NUCLEOTIDE SEQUENCE</scope>
    <source>
        <strain evidence="1">CtLnO19</strain>
    </source>
</reference>